<feature type="domain" description="CARDB" evidence="3">
    <location>
        <begin position="367"/>
        <end position="435"/>
    </location>
</feature>
<comment type="caution">
    <text evidence="4">The sequence shown here is derived from an EMBL/GenBank/DDBJ whole genome shotgun (WGS) entry which is preliminary data.</text>
</comment>
<gene>
    <name evidence="4" type="ORF">C467_03906</name>
</gene>
<dbReference type="InterPro" id="IPR011635">
    <property type="entry name" value="CARDB"/>
</dbReference>
<evidence type="ECO:0000313" key="5">
    <source>
        <dbReference type="Proteomes" id="UP000011689"/>
    </source>
</evidence>
<feature type="compositionally biased region" description="Low complexity" evidence="1">
    <location>
        <begin position="461"/>
        <end position="471"/>
    </location>
</feature>
<dbReference type="Pfam" id="PF07705">
    <property type="entry name" value="CARDB"/>
    <property type="match status" value="1"/>
</dbReference>
<keyword evidence="5" id="KW-1185">Reference proteome</keyword>
<sequence>MPTARRTAIAIVLLAAAATALAFATGAAVVDGPADRFAEERLAVQPADGPNGNYAYLNDDEIVVDVSASNPNLGPDFEGVNPDALASADGVFEITYTADEYARVWIDHAEENVTFVADGRSIEGRSNNVTLGPNETVAVGLRVDTHGAAAGTTLDGDDFDIRAEVAEPESVGETATDNDDGSGGASTTVRELATDRREFEGRDLPAGEGTTFDAGRMRLSAYATLDRVRVESADGSDVAFETVGSPEPFASAGPLTDSRGARPEAYFELNHSFTTEEVSGLRFGFSVDRAYLNETGADPADVSLYRRSEAEPDGWERLPTERVDPAVRDIRGLPEDRVHLTATTDDFSVFAVATERPVFRPTSASLDRDAVDPGDSVAVRATVANEGGADGERPVTLTADGDPVATERVALAPDETTVVAFETSFEAAGAYDLAVDGTPAGTLVVGDPSGDGTGEGSASVGDDGASDPPSDGSEDGGGPTEEPSGIDLSNVAGLVILLVVTLAGVALVRRMPRS</sequence>
<dbReference type="PATRIC" id="fig|1227481.4.peg.758"/>
<dbReference type="RefSeq" id="WP_008581943.1">
    <property type="nucleotide sequence ID" value="NZ_AOJO01000018.1"/>
</dbReference>
<dbReference type="Pfam" id="PF06510">
    <property type="entry name" value="DUF1102"/>
    <property type="match status" value="1"/>
</dbReference>
<organism evidence="4 5">
    <name type="scientific">Halorubrum hochstenium ATCC 700873</name>
    <dbReference type="NCBI Taxonomy" id="1227481"/>
    <lineage>
        <taxon>Archaea</taxon>
        <taxon>Methanobacteriati</taxon>
        <taxon>Methanobacteriota</taxon>
        <taxon>Stenosarchaea group</taxon>
        <taxon>Halobacteria</taxon>
        <taxon>Halobacteriales</taxon>
        <taxon>Haloferacaceae</taxon>
        <taxon>Halorubrum</taxon>
    </lineage>
</organism>
<dbReference type="GeneID" id="72712629"/>
<name>M0FLC7_9EURY</name>
<dbReference type="STRING" id="1227481.C467_03906"/>
<dbReference type="Gene3D" id="2.60.40.10">
    <property type="entry name" value="Immunoglobulins"/>
    <property type="match status" value="1"/>
</dbReference>
<dbReference type="OrthoDB" id="103676at2157"/>
<evidence type="ECO:0000313" key="4">
    <source>
        <dbReference type="EMBL" id="ELZ59389.1"/>
    </source>
</evidence>
<dbReference type="AlphaFoldDB" id="M0FLC7"/>
<dbReference type="Proteomes" id="UP000011689">
    <property type="component" value="Unassembled WGS sequence"/>
</dbReference>
<reference evidence="4 5" key="1">
    <citation type="journal article" date="2014" name="PLoS Genet.">
        <title>Phylogenetically driven sequencing of extremely halophilic archaea reveals strategies for static and dynamic osmo-response.</title>
        <authorList>
            <person name="Becker E.A."/>
            <person name="Seitzer P.M."/>
            <person name="Tritt A."/>
            <person name="Larsen D."/>
            <person name="Krusor M."/>
            <person name="Yao A.I."/>
            <person name="Wu D."/>
            <person name="Madern D."/>
            <person name="Eisen J.A."/>
            <person name="Darling A.E."/>
            <person name="Facciotti M.T."/>
        </authorList>
    </citation>
    <scope>NUCLEOTIDE SEQUENCE [LARGE SCALE GENOMIC DNA]</scope>
    <source>
        <strain evidence="4 5">ATCC 700873</strain>
    </source>
</reference>
<dbReference type="InterPro" id="IPR013783">
    <property type="entry name" value="Ig-like_fold"/>
</dbReference>
<protein>
    <recommendedName>
        <fullName evidence="3">CARDB domain-containing protein</fullName>
    </recommendedName>
</protein>
<accession>M0FLC7</accession>
<evidence type="ECO:0000256" key="2">
    <source>
        <dbReference type="SAM" id="Phobius"/>
    </source>
</evidence>
<feature type="region of interest" description="Disordered" evidence="1">
    <location>
        <begin position="442"/>
        <end position="486"/>
    </location>
</feature>
<keyword evidence="2" id="KW-0472">Membrane</keyword>
<proteinExistence type="predicted"/>
<keyword evidence="2" id="KW-0812">Transmembrane</keyword>
<dbReference type="EMBL" id="AOJO01000018">
    <property type="protein sequence ID" value="ELZ59389.1"/>
    <property type="molecule type" value="Genomic_DNA"/>
</dbReference>
<dbReference type="InterPro" id="IPR009482">
    <property type="entry name" value="DUF1102"/>
</dbReference>
<feature type="compositionally biased region" description="Basic and acidic residues" evidence="1">
    <location>
        <begin position="192"/>
        <end position="205"/>
    </location>
</feature>
<keyword evidence="2" id="KW-1133">Transmembrane helix</keyword>
<evidence type="ECO:0000259" key="3">
    <source>
        <dbReference type="Pfam" id="PF07705"/>
    </source>
</evidence>
<evidence type="ECO:0000256" key="1">
    <source>
        <dbReference type="SAM" id="MobiDB-lite"/>
    </source>
</evidence>
<feature type="transmembrane region" description="Helical" evidence="2">
    <location>
        <begin position="488"/>
        <end position="508"/>
    </location>
</feature>
<feature type="region of interest" description="Disordered" evidence="1">
    <location>
        <begin position="167"/>
        <end position="210"/>
    </location>
</feature>